<evidence type="ECO:0008006" key="5">
    <source>
        <dbReference type="Google" id="ProtNLM"/>
    </source>
</evidence>
<dbReference type="EMBL" id="JBHSJG010000036">
    <property type="protein sequence ID" value="MFC4988484.1"/>
    <property type="molecule type" value="Genomic_DNA"/>
</dbReference>
<protein>
    <recommendedName>
        <fullName evidence="5">Flagellin N-terminal-like domain-containing protein</fullName>
    </recommendedName>
</protein>
<gene>
    <name evidence="3" type="ORF">ACFPFO_12075</name>
</gene>
<keyword evidence="2" id="KW-1133">Transmembrane helix</keyword>
<feature type="region of interest" description="Disordered" evidence="1">
    <location>
        <begin position="45"/>
        <end position="110"/>
    </location>
</feature>
<reference evidence="3 4" key="1">
    <citation type="journal article" date="2019" name="Int. J. Syst. Evol. Microbiol.">
        <title>The Global Catalogue of Microorganisms (GCM) 10K type strain sequencing project: providing services to taxonomists for standard genome sequencing and annotation.</title>
        <authorList>
            <consortium name="The Broad Institute Genomics Platform"/>
            <consortium name="The Broad Institute Genome Sequencing Center for Infectious Disease"/>
            <person name="Wu L."/>
            <person name="Ma J."/>
        </authorList>
    </citation>
    <scope>NUCLEOTIDE SEQUENCE [LARGE SCALE GENOMIC DNA]</scope>
    <source>
        <strain evidence="3 4">CGMCC 1.15824</strain>
    </source>
</reference>
<dbReference type="Proteomes" id="UP001595925">
    <property type="component" value="Unassembled WGS sequence"/>
</dbReference>
<proteinExistence type="predicted"/>
<dbReference type="RefSeq" id="WP_224827257.1">
    <property type="nucleotide sequence ID" value="NZ_JAIVEF010000001.1"/>
</dbReference>
<evidence type="ECO:0000313" key="3">
    <source>
        <dbReference type="EMBL" id="MFC4988484.1"/>
    </source>
</evidence>
<evidence type="ECO:0000256" key="2">
    <source>
        <dbReference type="SAM" id="Phobius"/>
    </source>
</evidence>
<comment type="caution">
    <text evidence="3">The sequence shown here is derived from an EMBL/GenBank/DDBJ whole genome shotgun (WGS) entry which is preliminary data.</text>
</comment>
<feature type="transmembrane region" description="Helical" evidence="2">
    <location>
        <begin position="12"/>
        <end position="40"/>
    </location>
</feature>
<evidence type="ECO:0000256" key="1">
    <source>
        <dbReference type="SAM" id="MobiDB-lite"/>
    </source>
</evidence>
<keyword evidence="4" id="KW-1185">Reference proteome</keyword>
<keyword evidence="2" id="KW-0812">Transmembrane</keyword>
<evidence type="ECO:0000313" key="4">
    <source>
        <dbReference type="Proteomes" id="UP001595925"/>
    </source>
</evidence>
<sequence length="110" mass="10940">MDDALESDGEPIGTGTVLAVIAATMIGFAAVVAVLAVGVLDDETTGLPEIRDDGTGGDGIPNADPTGFEGETNASEDSRVNPDGAGNGSTIDRRSPVSPGLDPSRVSGRS</sequence>
<dbReference type="AlphaFoldDB" id="A0ABD5QFU9"/>
<name>A0ABD5QFU9_9EURY</name>
<accession>A0ABD5QFU9</accession>
<organism evidence="3 4">
    <name type="scientific">Saliphagus infecundisoli</name>
    <dbReference type="NCBI Taxonomy" id="1849069"/>
    <lineage>
        <taxon>Archaea</taxon>
        <taxon>Methanobacteriati</taxon>
        <taxon>Methanobacteriota</taxon>
        <taxon>Stenosarchaea group</taxon>
        <taxon>Halobacteria</taxon>
        <taxon>Halobacteriales</taxon>
        <taxon>Natrialbaceae</taxon>
        <taxon>Saliphagus</taxon>
    </lineage>
</organism>
<keyword evidence="2" id="KW-0472">Membrane</keyword>